<gene>
    <name evidence="1" type="ORF">OIU85_023684</name>
</gene>
<name>A0A9Q0Z3Z5_SALVM</name>
<dbReference type="AlphaFoldDB" id="A0A9Q0Z3Z5"/>
<accession>A0A9Q0Z3Z5</accession>
<sequence length="101" mass="10883">MLNQGKIRGRNASGRDTIKYCSGIPGRGGLSLTLLYIRAETYNPSTTPTFLSFGGSAEFYVLESLYPPNSISLKTLDKSPPVKHLSFPTSLTLSLVASISI</sequence>
<organism evidence="1 2">
    <name type="scientific">Salix viminalis</name>
    <name type="common">Common osier</name>
    <name type="synonym">Basket willow</name>
    <dbReference type="NCBI Taxonomy" id="40686"/>
    <lineage>
        <taxon>Eukaryota</taxon>
        <taxon>Viridiplantae</taxon>
        <taxon>Streptophyta</taxon>
        <taxon>Embryophyta</taxon>
        <taxon>Tracheophyta</taxon>
        <taxon>Spermatophyta</taxon>
        <taxon>Magnoliopsida</taxon>
        <taxon>eudicotyledons</taxon>
        <taxon>Gunneridae</taxon>
        <taxon>Pentapetalae</taxon>
        <taxon>rosids</taxon>
        <taxon>fabids</taxon>
        <taxon>Malpighiales</taxon>
        <taxon>Salicaceae</taxon>
        <taxon>Saliceae</taxon>
        <taxon>Salix</taxon>
    </lineage>
</organism>
<dbReference type="Proteomes" id="UP001151529">
    <property type="component" value="Chromosome 10"/>
</dbReference>
<protein>
    <submittedName>
        <fullName evidence="1">Uncharacterized protein</fullName>
    </submittedName>
</protein>
<evidence type="ECO:0000313" key="2">
    <source>
        <dbReference type="Proteomes" id="UP001151529"/>
    </source>
</evidence>
<reference evidence="1" key="1">
    <citation type="submission" date="2022-11" db="EMBL/GenBank/DDBJ databases">
        <authorList>
            <person name="Hyden B.L."/>
            <person name="Feng K."/>
            <person name="Yates T."/>
            <person name="Jawdy S."/>
            <person name="Smart L.B."/>
            <person name="Muchero W."/>
        </authorList>
    </citation>
    <scope>NUCLEOTIDE SEQUENCE</scope>
    <source>
        <tissue evidence="1">Shoot tip</tissue>
    </source>
</reference>
<evidence type="ECO:0000313" key="1">
    <source>
        <dbReference type="EMBL" id="KAJ6720495.1"/>
    </source>
</evidence>
<dbReference type="EMBL" id="JAPFFL010000006">
    <property type="protein sequence ID" value="KAJ6720495.1"/>
    <property type="molecule type" value="Genomic_DNA"/>
</dbReference>
<keyword evidence="2" id="KW-1185">Reference proteome</keyword>
<proteinExistence type="predicted"/>
<reference evidence="1" key="2">
    <citation type="journal article" date="2023" name="Int. J. Mol. Sci.">
        <title>De Novo Assembly and Annotation of 11 Diverse Shrub Willow (Salix) Genomes Reveals Novel Gene Organization in Sex-Linked Regions.</title>
        <authorList>
            <person name="Hyden B."/>
            <person name="Feng K."/>
            <person name="Yates T.B."/>
            <person name="Jawdy S."/>
            <person name="Cereghino C."/>
            <person name="Smart L.B."/>
            <person name="Muchero W."/>
        </authorList>
    </citation>
    <scope>NUCLEOTIDE SEQUENCE [LARGE SCALE GENOMIC DNA]</scope>
    <source>
        <tissue evidence="1">Shoot tip</tissue>
    </source>
</reference>
<comment type="caution">
    <text evidence="1">The sequence shown here is derived from an EMBL/GenBank/DDBJ whole genome shotgun (WGS) entry which is preliminary data.</text>
</comment>